<sequence>MKLTFVFIFLCLLVNLVYSQVTFTKDWKPGGKRSNVQCRLIPVAASLSRESDHFKGGLASVEDDRRKLADSEYINNSW</sequence>
<feature type="chain" id="PRO_5004581145" evidence="1">
    <location>
        <begin position="20"/>
        <end position="78"/>
    </location>
</feature>
<dbReference type="HOGENOM" id="CLU_2657645_0_0_1"/>
<dbReference type="EMBL" id="CAEY01001871">
    <property type="status" value="NOT_ANNOTATED_CDS"/>
    <property type="molecule type" value="Genomic_DNA"/>
</dbReference>
<feature type="signal peptide" evidence="1">
    <location>
        <begin position="1"/>
        <end position="19"/>
    </location>
</feature>
<reference evidence="3" key="1">
    <citation type="submission" date="2011-08" db="EMBL/GenBank/DDBJ databases">
        <authorList>
            <person name="Rombauts S."/>
        </authorList>
    </citation>
    <scope>NUCLEOTIDE SEQUENCE</scope>
    <source>
        <strain evidence="3">London</strain>
    </source>
</reference>
<evidence type="ECO:0000256" key="1">
    <source>
        <dbReference type="SAM" id="SignalP"/>
    </source>
</evidence>
<organism evidence="2 3">
    <name type="scientific">Tetranychus urticae</name>
    <name type="common">Two-spotted spider mite</name>
    <dbReference type="NCBI Taxonomy" id="32264"/>
    <lineage>
        <taxon>Eukaryota</taxon>
        <taxon>Metazoa</taxon>
        <taxon>Ecdysozoa</taxon>
        <taxon>Arthropoda</taxon>
        <taxon>Chelicerata</taxon>
        <taxon>Arachnida</taxon>
        <taxon>Acari</taxon>
        <taxon>Acariformes</taxon>
        <taxon>Trombidiformes</taxon>
        <taxon>Prostigmata</taxon>
        <taxon>Eleutherengona</taxon>
        <taxon>Raphignathae</taxon>
        <taxon>Tetranychoidea</taxon>
        <taxon>Tetranychidae</taxon>
        <taxon>Tetranychus</taxon>
    </lineage>
</organism>
<keyword evidence="3" id="KW-1185">Reference proteome</keyword>
<dbReference type="Proteomes" id="UP000015104">
    <property type="component" value="Unassembled WGS sequence"/>
</dbReference>
<accession>T1K881</accession>
<evidence type="ECO:0000313" key="3">
    <source>
        <dbReference type="Proteomes" id="UP000015104"/>
    </source>
</evidence>
<evidence type="ECO:0000313" key="2">
    <source>
        <dbReference type="EnsemblMetazoa" id="tetur07g00370.1"/>
    </source>
</evidence>
<reference evidence="2" key="2">
    <citation type="submission" date="2015-06" db="UniProtKB">
        <authorList>
            <consortium name="EnsemblMetazoa"/>
        </authorList>
    </citation>
    <scope>IDENTIFICATION</scope>
</reference>
<dbReference type="EnsemblMetazoa" id="tetur07g00370.1">
    <property type="protein sequence ID" value="tetur07g00370.1"/>
    <property type="gene ID" value="tetur07g00370"/>
</dbReference>
<protein>
    <submittedName>
        <fullName evidence="2">Uncharacterized protein</fullName>
    </submittedName>
</protein>
<keyword evidence="1" id="KW-0732">Signal</keyword>
<dbReference type="AlphaFoldDB" id="T1K881"/>
<proteinExistence type="predicted"/>
<name>T1K881_TETUR</name>